<name>A0A4U7AX48_9PEZI</name>
<protein>
    <submittedName>
        <fullName evidence="2">Uncharacterized protein</fullName>
    </submittedName>
</protein>
<proteinExistence type="predicted"/>
<dbReference type="AlphaFoldDB" id="A0A4U7AX48"/>
<gene>
    <name evidence="2" type="ORF">C1H76_4863</name>
</gene>
<sequence length="1001" mass="111579">MGPKSKRNVVSAGLPEEAESVTDDASLLRPSSFRPKKKQTTEQVLIKLPPGVPVQQSSRTVTGNALLLKSMVDIGPARFTGEPEDAAKSDATVQSHDPLATLASAHDLLAKLPKILSRSAHPTPTRNYVDRGIEAFLSSASLGRTFVGQATRFWAGRRGSKSERWKFSAVDDQGNVRYFLSKAIGELSEAEASAVAAALANILNHWNKPLDNIATRVYQPHRRNVVWREEILLQLAKVHSRTGSAVVPVRAPAPALMKASKTSYRIDVFVYVFNPDTLQNEQASYTLTANSVAIDAIAEVPDGALELTYDGGSSWQGKDVQDANGTYQFKSILPEDFPADAKDKFEALQRLARHILLELTGKVMTTKTAKARMLRMVELHGGVRNKANMGLVDGNPIWAKYTKATTRETFLHPSTAAQKAGCKVKVGLFLNTVDQSWYAPVVSVLEDTFKLTGDFDAAFAAAAQICQAVQACIEDVERPYSSCDCDNIAAQTEEHPCTTCLKPVLCSKRVLSKVGLFVCRDCAGAAGVKDGVLTSKGLVYQVLHRHIKQTLKSEAKHTSTKASILSKNEEDCLEWLDITLDKMPSGRHWVSGLTGKQYIISTEGSITQGSSSRFDDPSLDAALPYHAYEGRWIIHTKDNLWIVENPLNQAKHIQIVPFMWLIGNNLRLKERNATDTEQEKTDAQVAKYAERFRQIRVKAAYTKKGRLTKPFREAKMLSDHEEMISGVLRHDDDGPWAQRTASDDYHAGLSANSAEAREHRWSEKDMGELRKLAIRYQKEYGVELPENDGCFYFCSPTTMPDKWDWKMAFLVCVGRFTRLRDWCNIKCGTIDTPKTIYIFCIIACCIAKCKVKADDPGSEQRLEMKKTFQEFLSLPLAMEKCSGIRFVLGHLRHGRQMWTGVHPLTLDFDFASCNILLETCTSNYLKSNHPESVYPTLKGYVRNINLNGSNHKFYDKDKKVNPRVGGDDFALMEANEFEIEQLMADEGVVDEEAEDDDEAEE</sequence>
<evidence type="ECO:0000313" key="3">
    <source>
        <dbReference type="Proteomes" id="UP000308133"/>
    </source>
</evidence>
<dbReference type="EMBL" id="PTQR01000060">
    <property type="protein sequence ID" value="TKX22829.1"/>
    <property type="molecule type" value="Genomic_DNA"/>
</dbReference>
<accession>A0A4U7AX48</accession>
<dbReference type="Proteomes" id="UP000308133">
    <property type="component" value="Unassembled WGS sequence"/>
</dbReference>
<reference evidence="2 3" key="1">
    <citation type="submission" date="2018-02" db="EMBL/GenBank/DDBJ databases">
        <title>Draft genome sequences of Elsinoe sp., causing black scab on jojoba.</title>
        <authorList>
            <person name="Stodart B."/>
            <person name="Jeffress S."/>
            <person name="Ash G."/>
            <person name="Arun Chinnappa K."/>
        </authorList>
    </citation>
    <scope>NUCLEOTIDE SEQUENCE [LARGE SCALE GENOMIC DNA]</scope>
    <source>
        <strain evidence="2 3">Hillstone_2</strain>
    </source>
</reference>
<evidence type="ECO:0000256" key="1">
    <source>
        <dbReference type="SAM" id="MobiDB-lite"/>
    </source>
</evidence>
<comment type="caution">
    <text evidence="2">The sequence shown here is derived from an EMBL/GenBank/DDBJ whole genome shotgun (WGS) entry which is preliminary data.</text>
</comment>
<feature type="region of interest" description="Disordered" evidence="1">
    <location>
        <begin position="1"/>
        <end position="42"/>
    </location>
</feature>
<organism evidence="2 3">
    <name type="scientific">Elsinoe australis</name>
    <dbReference type="NCBI Taxonomy" id="40998"/>
    <lineage>
        <taxon>Eukaryota</taxon>
        <taxon>Fungi</taxon>
        <taxon>Dikarya</taxon>
        <taxon>Ascomycota</taxon>
        <taxon>Pezizomycotina</taxon>
        <taxon>Dothideomycetes</taxon>
        <taxon>Dothideomycetidae</taxon>
        <taxon>Myriangiales</taxon>
        <taxon>Elsinoaceae</taxon>
        <taxon>Elsinoe</taxon>
    </lineage>
</organism>
<evidence type="ECO:0000313" key="2">
    <source>
        <dbReference type="EMBL" id="TKX22829.1"/>
    </source>
</evidence>